<dbReference type="CDD" id="cd01949">
    <property type="entry name" value="GGDEF"/>
    <property type="match status" value="1"/>
</dbReference>
<dbReference type="PANTHER" id="PTHR45138:SF9">
    <property type="entry name" value="DIGUANYLATE CYCLASE DGCM-RELATED"/>
    <property type="match status" value="1"/>
</dbReference>
<dbReference type="PROSITE" id="PS50887">
    <property type="entry name" value="GGDEF"/>
    <property type="match status" value="1"/>
</dbReference>
<dbReference type="NCBIfam" id="TIGR00254">
    <property type="entry name" value="GGDEF"/>
    <property type="match status" value="1"/>
</dbReference>
<dbReference type="SMART" id="SM00267">
    <property type="entry name" value="GGDEF"/>
    <property type="match status" value="1"/>
</dbReference>
<dbReference type="GO" id="GO:1902201">
    <property type="term" value="P:negative regulation of bacterial-type flagellum-dependent cell motility"/>
    <property type="evidence" value="ECO:0007669"/>
    <property type="project" value="TreeGrafter"/>
</dbReference>
<evidence type="ECO:0000313" key="6">
    <source>
        <dbReference type="Proteomes" id="UP000198356"/>
    </source>
</evidence>
<dbReference type="EC" id="2.7.7.65" evidence="1"/>
<feature type="transmembrane region" description="Helical" evidence="3">
    <location>
        <begin position="109"/>
        <end position="130"/>
    </location>
</feature>
<comment type="catalytic activity">
    <reaction evidence="2">
        <text>2 GTP = 3',3'-c-di-GMP + 2 diphosphate</text>
        <dbReference type="Rhea" id="RHEA:24898"/>
        <dbReference type="ChEBI" id="CHEBI:33019"/>
        <dbReference type="ChEBI" id="CHEBI:37565"/>
        <dbReference type="ChEBI" id="CHEBI:58805"/>
        <dbReference type="EC" id="2.7.7.65"/>
    </reaction>
</comment>
<dbReference type="FunFam" id="3.30.70.270:FF:000001">
    <property type="entry name" value="Diguanylate cyclase domain protein"/>
    <property type="match status" value="1"/>
</dbReference>
<evidence type="ECO:0000256" key="2">
    <source>
        <dbReference type="ARBA" id="ARBA00034247"/>
    </source>
</evidence>
<dbReference type="InterPro" id="IPR029787">
    <property type="entry name" value="Nucleotide_cyclase"/>
</dbReference>
<dbReference type="SUPFAM" id="SSF55073">
    <property type="entry name" value="Nucleotide cyclase"/>
    <property type="match status" value="1"/>
</dbReference>
<evidence type="ECO:0000259" key="4">
    <source>
        <dbReference type="PROSITE" id="PS50887"/>
    </source>
</evidence>
<sequence>MAAARNPQSSMKIQFELPQLPILPIAAGVVLALHLVASLMRPSDPAVTLGGMVACCAVAIYACILRGQNSGGVLRARWRLIALSFVFNIIASLLLFYKVDIVGVPAFHVGVFEFAAFLRGVPLLMALVMPESNRQAGADSKLSLWVAAVQAFLFVVLAYFTVFFALPDGVVAAVPNTTFPTTANYIAEYGVLAIAYMLRLMARSSARWTVFYRGVSMYLWATCCALFFIGEIAIKRWGAPAGSPLYLVFDLILLLFALYTGRFTPAVKLPRSAPRVLFVNLAGPVVFPLVIFALAIVLARTQFYWGIGAMGLSLALFAMRTTILQSGYRRIQQQLLEDNQLTLLEARIDQLTGVPNRRSFDRTMDREWRRAERTQSQLGLLMIDVDKFKHLNDTQGHPAGDRCLKRIAGVIDSTLGRATDFVARYGGEEFAVILTDTSPQDIRAIAESLRAAVNAAQFPNQTEIGQFVSCSIGAAITVPGPPLTPSSLLTGADKALYEAKRNGRNRVEFTNLLAAPSLRDQTNGALNTLMNAYKESLYGAEHDPLASKSQIKEAKSKFAAVATDDK</sequence>
<dbReference type="InterPro" id="IPR050469">
    <property type="entry name" value="Diguanylate_Cyclase"/>
</dbReference>
<feature type="transmembrane region" description="Helical" evidence="3">
    <location>
        <begin position="76"/>
        <end position="97"/>
    </location>
</feature>
<feature type="transmembrane region" description="Helical" evidence="3">
    <location>
        <begin position="178"/>
        <end position="198"/>
    </location>
</feature>
<dbReference type="GO" id="GO:0043709">
    <property type="term" value="P:cell adhesion involved in single-species biofilm formation"/>
    <property type="evidence" value="ECO:0007669"/>
    <property type="project" value="TreeGrafter"/>
</dbReference>
<keyword evidence="3" id="KW-1133">Transmembrane helix</keyword>
<feature type="domain" description="GGDEF" evidence="4">
    <location>
        <begin position="376"/>
        <end position="512"/>
    </location>
</feature>
<reference evidence="5 6" key="1">
    <citation type="submission" date="2017-06" db="EMBL/GenBank/DDBJ databases">
        <authorList>
            <person name="Kim H.J."/>
            <person name="Triplett B.A."/>
        </authorList>
    </citation>
    <scope>NUCLEOTIDE SEQUENCE [LARGE SCALE GENOMIC DNA]</scope>
    <source>
        <strain evidence="5 6">DSM 18704</strain>
    </source>
</reference>
<feature type="transmembrane region" description="Helical" evidence="3">
    <location>
        <begin position="246"/>
        <end position="264"/>
    </location>
</feature>
<keyword evidence="6" id="KW-1185">Reference proteome</keyword>
<feature type="transmembrane region" description="Helical" evidence="3">
    <location>
        <begin position="142"/>
        <end position="166"/>
    </location>
</feature>
<dbReference type="InterPro" id="IPR043128">
    <property type="entry name" value="Rev_trsase/Diguanyl_cyclase"/>
</dbReference>
<dbReference type="Gene3D" id="3.30.70.270">
    <property type="match status" value="1"/>
</dbReference>
<feature type="transmembrane region" description="Helical" evidence="3">
    <location>
        <begin position="303"/>
        <end position="323"/>
    </location>
</feature>
<evidence type="ECO:0000256" key="1">
    <source>
        <dbReference type="ARBA" id="ARBA00012528"/>
    </source>
</evidence>
<dbReference type="GO" id="GO:0005886">
    <property type="term" value="C:plasma membrane"/>
    <property type="evidence" value="ECO:0007669"/>
    <property type="project" value="TreeGrafter"/>
</dbReference>
<dbReference type="EMBL" id="FZOU01000006">
    <property type="protein sequence ID" value="SNT27502.1"/>
    <property type="molecule type" value="Genomic_DNA"/>
</dbReference>
<dbReference type="Pfam" id="PF00990">
    <property type="entry name" value="GGDEF"/>
    <property type="match status" value="1"/>
</dbReference>
<organism evidence="5 6">
    <name type="scientific">Granulicella rosea</name>
    <dbReference type="NCBI Taxonomy" id="474952"/>
    <lineage>
        <taxon>Bacteria</taxon>
        <taxon>Pseudomonadati</taxon>
        <taxon>Acidobacteriota</taxon>
        <taxon>Terriglobia</taxon>
        <taxon>Terriglobales</taxon>
        <taxon>Acidobacteriaceae</taxon>
        <taxon>Granulicella</taxon>
    </lineage>
</organism>
<feature type="transmembrane region" description="Helical" evidence="3">
    <location>
        <begin position="20"/>
        <end position="40"/>
    </location>
</feature>
<feature type="transmembrane region" description="Helical" evidence="3">
    <location>
        <begin position="46"/>
        <end position="64"/>
    </location>
</feature>
<protein>
    <recommendedName>
        <fullName evidence="1">diguanylate cyclase</fullName>
        <ecNumber evidence="1">2.7.7.65</ecNumber>
    </recommendedName>
</protein>
<keyword evidence="3" id="KW-0472">Membrane</keyword>
<name>A0A239LC10_9BACT</name>
<dbReference type="Proteomes" id="UP000198356">
    <property type="component" value="Unassembled WGS sequence"/>
</dbReference>
<dbReference type="PANTHER" id="PTHR45138">
    <property type="entry name" value="REGULATORY COMPONENTS OF SENSORY TRANSDUCTION SYSTEM"/>
    <property type="match status" value="1"/>
</dbReference>
<evidence type="ECO:0000256" key="3">
    <source>
        <dbReference type="SAM" id="Phobius"/>
    </source>
</evidence>
<gene>
    <name evidence="5" type="ORF">SAMN05421770_106250</name>
</gene>
<evidence type="ECO:0000313" key="5">
    <source>
        <dbReference type="EMBL" id="SNT27502.1"/>
    </source>
</evidence>
<keyword evidence="3" id="KW-0812">Transmembrane</keyword>
<feature type="transmembrane region" description="Helical" evidence="3">
    <location>
        <begin position="210"/>
        <end position="234"/>
    </location>
</feature>
<feature type="transmembrane region" description="Helical" evidence="3">
    <location>
        <begin position="276"/>
        <end position="297"/>
    </location>
</feature>
<dbReference type="GO" id="GO:0052621">
    <property type="term" value="F:diguanylate cyclase activity"/>
    <property type="evidence" value="ECO:0007669"/>
    <property type="project" value="UniProtKB-EC"/>
</dbReference>
<proteinExistence type="predicted"/>
<dbReference type="AlphaFoldDB" id="A0A239LC10"/>
<accession>A0A239LC10</accession>
<dbReference type="InterPro" id="IPR000160">
    <property type="entry name" value="GGDEF_dom"/>
</dbReference>